<comment type="caution">
    <text evidence="2">The sequence shown here is derived from an EMBL/GenBank/DDBJ whole genome shotgun (WGS) entry which is preliminary data.</text>
</comment>
<evidence type="ECO:0000256" key="1">
    <source>
        <dbReference type="SAM" id="MobiDB-lite"/>
    </source>
</evidence>
<reference evidence="2 3" key="1">
    <citation type="submission" date="2023-04" db="EMBL/GenBank/DDBJ databases">
        <title>Forest soil microbial communities from Buena Vista Peninsula, Colon Province, Panama.</title>
        <authorList>
            <person name="Bouskill N."/>
        </authorList>
    </citation>
    <scope>NUCLEOTIDE SEQUENCE [LARGE SCALE GENOMIC DNA]</scope>
    <source>
        <strain evidence="2 3">GGS1</strain>
    </source>
</reference>
<gene>
    <name evidence="2" type="ORF">M2283_000159</name>
</gene>
<name>A0ABT6L981_9ACTN</name>
<accession>A0ABT6L981</accession>
<dbReference type="EMBL" id="JARXVH010000001">
    <property type="protein sequence ID" value="MDH6212880.1"/>
    <property type="molecule type" value="Genomic_DNA"/>
</dbReference>
<keyword evidence="3" id="KW-1185">Reference proteome</keyword>
<evidence type="ECO:0000313" key="2">
    <source>
        <dbReference type="EMBL" id="MDH6212880.1"/>
    </source>
</evidence>
<protein>
    <submittedName>
        <fullName evidence="2">Uncharacterized protein</fullName>
    </submittedName>
</protein>
<sequence length="62" mass="6340">MKVTSGSDSSDADRLRKMRATVQGEQDAASGGAEREADAGPDVADAAGLSAEPAPDDYMEPN</sequence>
<dbReference type="Proteomes" id="UP001160499">
    <property type="component" value="Unassembled WGS sequence"/>
</dbReference>
<proteinExistence type="predicted"/>
<feature type="region of interest" description="Disordered" evidence="1">
    <location>
        <begin position="1"/>
        <end position="62"/>
    </location>
</feature>
<organism evidence="2 3">
    <name type="scientific">Streptomyces pseudovenezuelae</name>
    <dbReference type="NCBI Taxonomy" id="67350"/>
    <lineage>
        <taxon>Bacteria</taxon>
        <taxon>Bacillati</taxon>
        <taxon>Actinomycetota</taxon>
        <taxon>Actinomycetes</taxon>
        <taxon>Kitasatosporales</taxon>
        <taxon>Streptomycetaceae</taxon>
        <taxon>Streptomyces</taxon>
        <taxon>Streptomyces aurantiacus group</taxon>
    </lineage>
</organism>
<evidence type="ECO:0000313" key="3">
    <source>
        <dbReference type="Proteomes" id="UP001160499"/>
    </source>
</evidence>